<protein>
    <submittedName>
        <fullName evidence="1">Uncharacterized protein</fullName>
    </submittedName>
</protein>
<accession>A0A6A5GTF9</accession>
<name>A0A6A5GTF9_CAERE</name>
<dbReference type="KEGG" id="crq:GCK72_014945"/>
<comment type="caution">
    <text evidence="1">The sequence shown here is derived from an EMBL/GenBank/DDBJ whole genome shotgun (WGS) entry which is preliminary data.</text>
</comment>
<dbReference type="EMBL" id="WUAV01000004">
    <property type="protein sequence ID" value="KAF1758487.1"/>
    <property type="molecule type" value="Genomic_DNA"/>
</dbReference>
<gene>
    <name evidence="1" type="ORF">GCK72_014945</name>
</gene>
<proteinExistence type="predicted"/>
<organism evidence="1 2">
    <name type="scientific">Caenorhabditis remanei</name>
    <name type="common">Caenorhabditis vulgaris</name>
    <dbReference type="NCBI Taxonomy" id="31234"/>
    <lineage>
        <taxon>Eukaryota</taxon>
        <taxon>Metazoa</taxon>
        <taxon>Ecdysozoa</taxon>
        <taxon>Nematoda</taxon>
        <taxon>Chromadorea</taxon>
        <taxon>Rhabditida</taxon>
        <taxon>Rhabditina</taxon>
        <taxon>Rhabditomorpha</taxon>
        <taxon>Rhabditoidea</taxon>
        <taxon>Rhabditidae</taxon>
        <taxon>Peloderinae</taxon>
        <taxon>Caenorhabditis</taxon>
    </lineage>
</organism>
<evidence type="ECO:0000313" key="2">
    <source>
        <dbReference type="Proteomes" id="UP000483820"/>
    </source>
</evidence>
<evidence type="ECO:0000313" key="1">
    <source>
        <dbReference type="EMBL" id="KAF1758487.1"/>
    </source>
</evidence>
<dbReference type="AlphaFoldDB" id="A0A6A5GTF9"/>
<dbReference type="GeneID" id="78775929"/>
<dbReference type="CTD" id="78775929"/>
<dbReference type="Proteomes" id="UP000483820">
    <property type="component" value="Chromosome IV"/>
</dbReference>
<dbReference type="RefSeq" id="XP_053585322.1">
    <property type="nucleotide sequence ID" value="XM_053730550.1"/>
</dbReference>
<sequence>MTVVFITEDTEKAIVVQEEYAYKGSLWRRGFQTVYEFGYINACLNDGSPDAPAPTMSNFRLFGGAIVLKKISDNTSSYLIKRVQLNQKFDDEWLKKQTEDYAKEWSVLKKHQKRGEESKVCKPRGPDGGVKKKLRVWNILRHLTGIFALAIGDE</sequence>
<reference evidence="1 2" key="1">
    <citation type="submission" date="2019-12" db="EMBL/GenBank/DDBJ databases">
        <title>Chromosome-level assembly of the Caenorhabditis remanei genome.</title>
        <authorList>
            <person name="Teterina A.A."/>
            <person name="Willis J.H."/>
            <person name="Phillips P.C."/>
        </authorList>
    </citation>
    <scope>NUCLEOTIDE SEQUENCE [LARGE SCALE GENOMIC DNA]</scope>
    <source>
        <strain evidence="1 2">PX506</strain>
        <tissue evidence="1">Whole organism</tissue>
    </source>
</reference>